<sequence>MSVNQNILMSLIKQDPYELILHFVDIVLFLKAVTADYAKRMDHPSNVVSMMGFLRPVFMDEELYLRRLFKGEDSYGYTSDWEGGEIVSVTSKGDGNHTSSTVYRLEVTRIELFSVYGIQACTLAVTISCLGELLVDRSAISLEDFQDAEPDILVNSTPAIVDRFSEKGISCDFALRSLCKKKGLPVEF</sequence>
<dbReference type="AlphaFoldDB" id="A0ABC8RBP2"/>
<name>A0ABC8RBP2_9AQUA</name>
<dbReference type="Proteomes" id="UP001642360">
    <property type="component" value="Unassembled WGS sequence"/>
</dbReference>
<evidence type="ECO:0000313" key="2">
    <source>
        <dbReference type="Proteomes" id="UP001642360"/>
    </source>
</evidence>
<reference evidence="1 2" key="1">
    <citation type="submission" date="2024-02" db="EMBL/GenBank/DDBJ databases">
        <authorList>
            <person name="Vignale AGUSTIN F."/>
            <person name="Sosa J E."/>
            <person name="Modenutti C."/>
        </authorList>
    </citation>
    <scope>NUCLEOTIDE SEQUENCE [LARGE SCALE GENOMIC DNA]</scope>
</reference>
<accession>A0ABC8RBP2</accession>
<dbReference type="PANTHER" id="PTHR13343:SF18">
    <property type="entry name" value="PENTATRICOPEPTIDE REPEAT (PPR) SUPERFAMILY PROTEIN"/>
    <property type="match status" value="1"/>
</dbReference>
<organism evidence="1 2">
    <name type="scientific">Ilex paraguariensis</name>
    <name type="common">yerba mate</name>
    <dbReference type="NCBI Taxonomy" id="185542"/>
    <lineage>
        <taxon>Eukaryota</taxon>
        <taxon>Viridiplantae</taxon>
        <taxon>Streptophyta</taxon>
        <taxon>Embryophyta</taxon>
        <taxon>Tracheophyta</taxon>
        <taxon>Spermatophyta</taxon>
        <taxon>Magnoliopsida</taxon>
        <taxon>eudicotyledons</taxon>
        <taxon>Gunneridae</taxon>
        <taxon>Pentapetalae</taxon>
        <taxon>asterids</taxon>
        <taxon>campanulids</taxon>
        <taxon>Aquifoliales</taxon>
        <taxon>Aquifoliaceae</taxon>
        <taxon>Ilex</taxon>
    </lineage>
</organism>
<dbReference type="PANTHER" id="PTHR13343">
    <property type="entry name" value="CREG1 PROTEIN"/>
    <property type="match status" value="1"/>
</dbReference>
<gene>
    <name evidence="1" type="ORF">ILEXP_LOCUS6872</name>
</gene>
<protein>
    <submittedName>
        <fullName evidence="1">Uncharacterized protein</fullName>
    </submittedName>
</protein>
<evidence type="ECO:0000313" key="1">
    <source>
        <dbReference type="EMBL" id="CAK9139482.1"/>
    </source>
</evidence>
<keyword evidence="2" id="KW-1185">Reference proteome</keyword>
<proteinExistence type="predicted"/>
<comment type="caution">
    <text evidence="1">The sequence shown here is derived from an EMBL/GenBank/DDBJ whole genome shotgun (WGS) entry which is preliminary data.</text>
</comment>
<dbReference type="EMBL" id="CAUOFW020000965">
    <property type="protein sequence ID" value="CAK9139482.1"/>
    <property type="molecule type" value="Genomic_DNA"/>
</dbReference>